<name>K2N1Z3_TRYCR</name>
<keyword evidence="2" id="KW-0732">Signal</keyword>
<evidence type="ECO:0000313" key="4">
    <source>
        <dbReference type="Proteomes" id="UP000007350"/>
    </source>
</evidence>
<dbReference type="EMBL" id="AHKC01010486">
    <property type="protein sequence ID" value="EKF31989.1"/>
    <property type="molecule type" value="Genomic_DNA"/>
</dbReference>
<organism evidence="3 4">
    <name type="scientific">Trypanosoma cruzi marinkellei</name>
    <dbReference type="NCBI Taxonomy" id="85056"/>
    <lineage>
        <taxon>Eukaryota</taxon>
        <taxon>Discoba</taxon>
        <taxon>Euglenozoa</taxon>
        <taxon>Kinetoplastea</taxon>
        <taxon>Metakinetoplastina</taxon>
        <taxon>Trypanosomatida</taxon>
        <taxon>Trypanosomatidae</taxon>
        <taxon>Trypanosoma</taxon>
        <taxon>Schizotrypanum</taxon>
    </lineage>
</organism>
<keyword evidence="1" id="KW-1133">Transmembrane helix</keyword>
<evidence type="ECO:0000256" key="2">
    <source>
        <dbReference type="SAM" id="SignalP"/>
    </source>
</evidence>
<gene>
    <name evidence="3" type="ORF">MOQ_004170</name>
</gene>
<proteinExistence type="predicted"/>
<comment type="caution">
    <text evidence="3">The sequence shown here is derived from an EMBL/GenBank/DDBJ whole genome shotgun (WGS) entry which is preliminary data.</text>
</comment>
<dbReference type="Proteomes" id="UP000007350">
    <property type="component" value="Unassembled WGS sequence"/>
</dbReference>
<keyword evidence="1" id="KW-0472">Membrane</keyword>
<evidence type="ECO:0000313" key="3">
    <source>
        <dbReference type="EMBL" id="EKF31989.1"/>
    </source>
</evidence>
<dbReference type="SUPFAM" id="SSF52266">
    <property type="entry name" value="SGNH hydrolase"/>
    <property type="match status" value="1"/>
</dbReference>
<protein>
    <submittedName>
        <fullName evidence="3">Glutamine-dependent carbamoyl-phosphate synthetase</fullName>
    </submittedName>
</protein>
<dbReference type="AlphaFoldDB" id="K2N1Z3"/>
<keyword evidence="4" id="KW-1185">Reference proteome</keyword>
<sequence length="453" mass="52610">MRSRLCWFLCTCVLFLFVVSVLPGDFDSAAEEVQPTWWWCVRHMDYYGSRVNLSDFRWRGNPCGFRVMDVKELQQEVFFREPKSHFFFVGDSIAYRNFVFTVNSFFPFMRIFGYSRIADVDDHVVVDASLRGSEVASLNTTGYTRVDSNASSDMFPIGSFRNATAHFLKLRYISLSLPLISRTIGVEDGMCVILLYMGTWDLNWQVNNRNEVPHLGGPARKFSVAIKYWTKHVQKLMETIQHALEQKPVDRHPIIMFLEQLPLNCSASRFTGRANSFKRCEDFTAPVVVPFYRRVLTAMAWHLNIPVIPTQHLFNGNYTFCTLSDGVHLDPPCMMLVQQHIWNTYLLLRREKVIQGLPPGMGMLPNAMRFAKEKSYLEWLRWADAHDKMNNNRSYLSSVFSVILIFALFQFFLLARFSGGCIFSFLEKRRLFRGKKLWNSDVNDNNARDNDTG</sequence>
<keyword evidence="1" id="KW-0812">Transmembrane</keyword>
<accession>K2N1Z3</accession>
<dbReference type="OrthoDB" id="249234at2759"/>
<feature type="signal peptide" evidence="2">
    <location>
        <begin position="1"/>
        <end position="23"/>
    </location>
</feature>
<evidence type="ECO:0000256" key="1">
    <source>
        <dbReference type="SAM" id="Phobius"/>
    </source>
</evidence>
<feature type="transmembrane region" description="Helical" evidence="1">
    <location>
        <begin position="399"/>
        <end position="426"/>
    </location>
</feature>
<reference evidence="3 4" key="1">
    <citation type="journal article" date="2012" name="BMC Genomics">
        <title>Comparative genomic analysis of human infective Trypanosoma cruzi lineages with the bat-restricted subspecies T. cruzi marinkellei.</title>
        <authorList>
            <person name="Franzen O."/>
            <person name="Talavera-Lopez C."/>
            <person name="Ochaya S."/>
            <person name="Butler C.E."/>
            <person name="Messenger L.A."/>
            <person name="Lewis M.D."/>
            <person name="Llewellyn M.S."/>
            <person name="Marinkelle C.J."/>
            <person name="Tyler K.M."/>
            <person name="Miles M.A."/>
            <person name="Andersson B."/>
        </authorList>
    </citation>
    <scope>NUCLEOTIDE SEQUENCE [LARGE SCALE GENOMIC DNA]</scope>
    <source>
        <strain evidence="3 4">B7</strain>
    </source>
</reference>
<feature type="chain" id="PRO_5003864995" evidence="2">
    <location>
        <begin position="24"/>
        <end position="453"/>
    </location>
</feature>